<sequence>MRSCRCLQGPTCSFEAITVVLLSFVVSSRQNLAYYRSSDNNSGTSSSWYQNYQSYQNYYRHQYSTQSNSSSYVAVSSSDMHSGQAAPACDTNLQGDLTQRLKSKGLFDLRYMATSLQQALQTFPDFTDSRFLQPSEAYYCDDQCQRRTEEIRAAFKAKNNFGRRSYTFAKIPIEVKPFQPKFEATSPVNVPQYSSGNYNPYNNGYASSTYGTPEQHWSKLSANDNTANQNIPRYGQNGQLGSFAFNTPNVNADYPTHLFTQKWRIFRSKRSRYNEEAGTDYIISCKKAGTEEKPGYHSICGSCRVIRKLSSQYFPRYLNEVICGESLCISGGGKCAQQYIPVTILRNKRTPQCPQWVPVSMIVSCCCNCLLSGSMSDFLDVFPSK</sequence>
<accession>A0A183IRD9</accession>
<dbReference type="EMBL" id="UZAM01009548">
    <property type="protein sequence ID" value="VDP09449.1"/>
    <property type="molecule type" value="Genomic_DNA"/>
</dbReference>
<dbReference type="Proteomes" id="UP000270296">
    <property type="component" value="Unassembled WGS sequence"/>
</dbReference>
<gene>
    <name evidence="1" type="ORF">SBAD_LOCUS6186</name>
</gene>
<dbReference type="SUPFAM" id="SSF57501">
    <property type="entry name" value="Cystine-knot cytokines"/>
    <property type="match status" value="1"/>
</dbReference>
<name>A0A183IRD9_9BILA</name>
<evidence type="ECO:0000313" key="1">
    <source>
        <dbReference type="EMBL" id="VDP09449.1"/>
    </source>
</evidence>
<keyword evidence="2" id="KW-1185">Reference proteome</keyword>
<dbReference type="AlphaFoldDB" id="A0A183IRD9"/>
<dbReference type="OrthoDB" id="5977230at2759"/>
<dbReference type="PANTHER" id="PTHR33995">
    <property type="entry name" value="PROTEIN CBG18546"/>
    <property type="match status" value="1"/>
</dbReference>
<reference evidence="1 2" key="2">
    <citation type="submission" date="2018-11" db="EMBL/GenBank/DDBJ databases">
        <authorList>
            <consortium name="Pathogen Informatics"/>
        </authorList>
    </citation>
    <scope>NUCLEOTIDE SEQUENCE [LARGE SCALE GENOMIC DNA]</scope>
</reference>
<protein>
    <submittedName>
        <fullName evidence="3">Spaetzle domain-containing protein</fullName>
    </submittedName>
</protein>
<proteinExistence type="predicted"/>
<dbReference type="InterPro" id="IPR029034">
    <property type="entry name" value="Cystine-knot_cytokine"/>
</dbReference>
<organism evidence="3">
    <name type="scientific">Soboliphyme baturini</name>
    <dbReference type="NCBI Taxonomy" id="241478"/>
    <lineage>
        <taxon>Eukaryota</taxon>
        <taxon>Metazoa</taxon>
        <taxon>Ecdysozoa</taxon>
        <taxon>Nematoda</taxon>
        <taxon>Enoplea</taxon>
        <taxon>Dorylaimia</taxon>
        <taxon>Dioctophymatida</taxon>
        <taxon>Dioctophymatoidea</taxon>
        <taxon>Soboliphymatidae</taxon>
        <taxon>Soboliphyme</taxon>
    </lineage>
</organism>
<reference evidence="3" key="1">
    <citation type="submission" date="2016-06" db="UniProtKB">
        <authorList>
            <consortium name="WormBaseParasite"/>
        </authorList>
    </citation>
    <scope>IDENTIFICATION</scope>
</reference>
<dbReference type="PANTHER" id="PTHR33995:SF7">
    <property type="entry name" value="BURSICON SUBUNIT ALPHA-RELATED"/>
    <property type="match status" value="1"/>
</dbReference>
<evidence type="ECO:0000313" key="2">
    <source>
        <dbReference type="Proteomes" id="UP000270296"/>
    </source>
</evidence>
<dbReference type="WBParaSite" id="SBAD_0000642401-mRNA-1">
    <property type="protein sequence ID" value="SBAD_0000642401-mRNA-1"/>
    <property type="gene ID" value="SBAD_0000642401"/>
</dbReference>
<evidence type="ECO:0000313" key="3">
    <source>
        <dbReference type="WBParaSite" id="SBAD_0000642401-mRNA-1"/>
    </source>
</evidence>